<dbReference type="Pfam" id="PF03018">
    <property type="entry name" value="Dirigent"/>
    <property type="match status" value="1"/>
</dbReference>
<comment type="subcellular location">
    <subcellularLocation>
        <location evidence="4">Secreted</location>
        <location evidence="4">Extracellular space</location>
        <location evidence="4">Apoplast</location>
    </subcellularLocation>
</comment>
<keyword evidence="6" id="KW-1185">Reference proteome</keyword>
<keyword evidence="4" id="KW-0052">Apoplast</keyword>
<comment type="caution">
    <text evidence="5">The sequence shown here is derived from an EMBL/GenBank/DDBJ whole genome shotgun (WGS) entry which is preliminary data.</text>
</comment>
<accession>A0AA42ATN3</accession>
<reference evidence="5" key="1">
    <citation type="submission" date="2022-03" db="EMBL/GenBank/DDBJ databases">
        <title>A functionally conserved STORR gene fusion in Papaver species that diverged 16.8 million years ago.</title>
        <authorList>
            <person name="Catania T."/>
        </authorList>
    </citation>
    <scope>NUCLEOTIDE SEQUENCE</scope>
    <source>
        <strain evidence="5">S-191538</strain>
    </source>
</reference>
<comment type="function">
    <text evidence="4">Dirigent proteins impart stereoselectivity on the phenoxy radical-coupling reaction, yielding optically active lignans from two molecules of coniferyl alcohol in the biosynthesis of lignans, flavonolignans, and alkaloids and thus plays a central role in plant secondary metabolism.</text>
</comment>
<organism evidence="5 6">
    <name type="scientific">Papaver nudicaule</name>
    <name type="common">Iceland poppy</name>
    <dbReference type="NCBI Taxonomy" id="74823"/>
    <lineage>
        <taxon>Eukaryota</taxon>
        <taxon>Viridiplantae</taxon>
        <taxon>Streptophyta</taxon>
        <taxon>Embryophyta</taxon>
        <taxon>Tracheophyta</taxon>
        <taxon>Spermatophyta</taxon>
        <taxon>Magnoliopsida</taxon>
        <taxon>Ranunculales</taxon>
        <taxon>Papaveraceae</taxon>
        <taxon>Papaveroideae</taxon>
        <taxon>Papaver</taxon>
    </lineage>
</organism>
<dbReference type="GO" id="GO:0009699">
    <property type="term" value="P:phenylpropanoid biosynthetic process"/>
    <property type="evidence" value="ECO:0007669"/>
    <property type="project" value="UniProtKB-ARBA"/>
</dbReference>
<dbReference type="GO" id="GO:0048046">
    <property type="term" value="C:apoplast"/>
    <property type="evidence" value="ECO:0007669"/>
    <property type="project" value="UniProtKB-SubCell"/>
</dbReference>
<evidence type="ECO:0000313" key="5">
    <source>
        <dbReference type="EMBL" id="MCL7040440.1"/>
    </source>
</evidence>
<evidence type="ECO:0000313" key="6">
    <source>
        <dbReference type="Proteomes" id="UP001177140"/>
    </source>
</evidence>
<evidence type="ECO:0000256" key="3">
    <source>
        <dbReference type="ARBA" id="ARBA00022525"/>
    </source>
</evidence>
<dbReference type="AlphaFoldDB" id="A0AA42ATN3"/>
<dbReference type="EMBL" id="JAJJMA010212387">
    <property type="protein sequence ID" value="MCL7040440.1"/>
    <property type="molecule type" value="Genomic_DNA"/>
</dbReference>
<keyword evidence="4" id="KW-0732">Signal</keyword>
<protein>
    <recommendedName>
        <fullName evidence="4">Dirigent protein</fullName>
    </recommendedName>
</protein>
<feature type="signal peptide" evidence="4">
    <location>
        <begin position="1"/>
        <end position="22"/>
    </location>
</feature>
<gene>
    <name evidence="5" type="ORF">MKW94_015588</name>
</gene>
<keyword evidence="3 4" id="KW-0964">Secreted</keyword>
<feature type="chain" id="PRO_5041481471" description="Dirigent protein" evidence="4">
    <location>
        <begin position="23"/>
        <end position="202"/>
    </location>
</feature>
<comment type="subunit">
    <text evidence="2 4">Homodimer.</text>
</comment>
<evidence type="ECO:0000256" key="2">
    <source>
        <dbReference type="ARBA" id="ARBA00011738"/>
    </source>
</evidence>
<dbReference type="Gene3D" id="2.40.480.10">
    <property type="entry name" value="Allene oxide cyclase-like"/>
    <property type="match status" value="1"/>
</dbReference>
<name>A0AA42ATN3_PAPNU</name>
<dbReference type="InterPro" id="IPR044859">
    <property type="entry name" value="Allene_oxi_cyc_Dirigent"/>
</dbReference>
<sequence>MRVVAARFLLLPVLCIVAVVIAVSVTHQIRAQKADWFETVPYGEVFRKDMTKKATRLHFYFHDMVSGKNPTAIPIAQAPTAPIQSSTMFGTLRMIDDPLTEGFDASSKVVGRAQGMYGFAGQDQLSLIAAISYVFTDEMLKKGSSLSILSNNPILNSVRELAIVGGTGSFRFASGFAQVRTLFLNLTTGDAIVEYNETVIHY</sequence>
<dbReference type="PANTHER" id="PTHR21495">
    <property type="entry name" value="NUCLEOPORIN-RELATED"/>
    <property type="match status" value="1"/>
</dbReference>
<dbReference type="InterPro" id="IPR004265">
    <property type="entry name" value="Dirigent"/>
</dbReference>
<evidence type="ECO:0000256" key="1">
    <source>
        <dbReference type="ARBA" id="ARBA00010746"/>
    </source>
</evidence>
<proteinExistence type="inferred from homology"/>
<evidence type="ECO:0000256" key="4">
    <source>
        <dbReference type="RuleBase" id="RU363099"/>
    </source>
</evidence>
<comment type="similarity">
    <text evidence="1 4">Belongs to the plant dirigent protein family.</text>
</comment>
<dbReference type="Proteomes" id="UP001177140">
    <property type="component" value="Unassembled WGS sequence"/>
</dbReference>